<reference evidence="1 2" key="1">
    <citation type="journal article" date="2018" name="Nat. Genet.">
        <title>The Rosa genome provides new insights in the design of modern roses.</title>
        <authorList>
            <person name="Bendahmane M."/>
        </authorList>
    </citation>
    <scope>NUCLEOTIDE SEQUENCE [LARGE SCALE GENOMIC DNA]</scope>
    <source>
        <strain evidence="2">cv. Old Blush</strain>
    </source>
</reference>
<dbReference type="EMBL" id="PDCK01000039">
    <property type="protein sequence ID" value="PRQ60515.1"/>
    <property type="molecule type" value="Genomic_DNA"/>
</dbReference>
<accession>A0A2P6SPB9</accession>
<protein>
    <submittedName>
        <fullName evidence="1">Uncharacterized protein</fullName>
    </submittedName>
</protein>
<dbReference type="AlphaFoldDB" id="A0A2P6SPB9"/>
<evidence type="ECO:0000313" key="1">
    <source>
        <dbReference type="EMBL" id="PRQ60515.1"/>
    </source>
</evidence>
<comment type="caution">
    <text evidence="1">The sequence shown here is derived from an EMBL/GenBank/DDBJ whole genome shotgun (WGS) entry which is preliminary data.</text>
</comment>
<sequence>MGHPLICGDELQELNLWLSHLKDQEGLIKGCSGANKAQGFKN</sequence>
<proteinExistence type="predicted"/>
<dbReference type="Proteomes" id="UP000238479">
    <property type="component" value="Chromosome 1"/>
</dbReference>
<dbReference type="Gramene" id="PRQ60515">
    <property type="protein sequence ID" value="PRQ60515"/>
    <property type="gene ID" value="RchiOBHm_Chr1g0382131"/>
</dbReference>
<gene>
    <name evidence="1" type="ORF">RchiOBHm_Chr1g0382131</name>
</gene>
<keyword evidence="2" id="KW-1185">Reference proteome</keyword>
<evidence type="ECO:0000313" key="2">
    <source>
        <dbReference type="Proteomes" id="UP000238479"/>
    </source>
</evidence>
<organism evidence="1 2">
    <name type="scientific">Rosa chinensis</name>
    <name type="common">China rose</name>
    <dbReference type="NCBI Taxonomy" id="74649"/>
    <lineage>
        <taxon>Eukaryota</taxon>
        <taxon>Viridiplantae</taxon>
        <taxon>Streptophyta</taxon>
        <taxon>Embryophyta</taxon>
        <taxon>Tracheophyta</taxon>
        <taxon>Spermatophyta</taxon>
        <taxon>Magnoliopsida</taxon>
        <taxon>eudicotyledons</taxon>
        <taxon>Gunneridae</taxon>
        <taxon>Pentapetalae</taxon>
        <taxon>rosids</taxon>
        <taxon>fabids</taxon>
        <taxon>Rosales</taxon>
        <taxon>Rosaceae</taxon>
        <taxon>Rosoideae</taxon>
        <taxon>Rosoideae incertae sedis</taxon>
        <taxon>Rosa</taxon>
    </lineage>
</organism>
<name>A0A2P6SPB9_ROSCH</name>